<keyword evidence="3" id="KW-0325">Glycoprotein</keyword>
<dbReference type="PANTHER" id="PTHR11475:SF4">
    <property type="entry name" value="CHORION PEROXIDASE"/>
    <property type="match status" value="1"/>
</dbReference>
<keyword evidence="5" id="KW-1185">Reference proteome</keyword>
<dbReference type="GO" id="GO:0006979">
    <property type="term" value="P:response to oxidative stress"/>
    <property type="evidence" value="ECO:0007669"/>
    <property type="project" value="InterPro"/>
</dbReference>
<organism evidence="4 5">
    <name type="scientific">Brevundimonas lenta</name>
    <dbReference type="NCBI Taxonomy" id="424796"/>
    <lineage>
        <taxon>Bacteria</taxon>
        <taxon>Pseudomonadati</taxon>
        <taxon>Pseudomonadota</taxon>
        <taxon>Alphaproteobacteria</taxon>
        <taxon>Caulobacterales</taxon>
        <taxon>Caulobacteraceae</taxon>
        <taxon>Brevundimonas</taxon>
    </lineage>
</organism>
<dbReference type="Proteomes" id="UP000529946">
    <property type="component" value="Unassembled WGS sequence"/>
</dbReference>
<protein>
    <submittedName>
        <fullName evidence="4">Ca2+-binding RTX toxin-like protein</fullName>
    </submittedName>
</protein>
<comment type="caution">
    <text evidence="4">The sequence shown here is derived from an EMBL/GenBank/DDBJ whole genome shotgun (WGS) entry which is preliminary data.</text>
</comment>
<dbReference type="PANTHER" id="PTHR11475">
    <property type="entry name" value="OXIDASE/PEROXIDASE"/>
    <property type="match status" value="1"/>
</dbReference>
<dbReference type="InterPro" id="IPR011049">
    <property type="entry name" value="Serralysin-like_metalloprot_C"/>
</dbReference>
<dbReference type="RefSeq" id="WP_183203320.1">
    <property type="nucleotide sequence ID" value="NZ_BAAAER010000004.1"/>
</dbReference>
<proteinExistence type="predicted"/>
<dbReference type="Gene3D" id="2.150.10.10">
    <property type="entry name" value="Serralysin-like metalloprotease, C-terminal"/>
    <property type="match status" value="7"/>
</dbReference>
<evidence type="ECO:0000256" key="3">
    <source>
        <dbReference type="ARBA" id="ARBA00023180"/>
    </source>
</evidence>
<dbReference type="InterPro" id="IPR001343">
    <property type="entry name" value="Hemolysn_Ca-bd"/>
</dbReference>
<dbReference type="GO" id="GO:0005509">
    <property type="term" value="F:calcium ion binding"/>
    <property type="evidence" value="ECO:0007669"/>
    <property type="project" value="InterPro"/>
</dbReference>
<dbReference type="GO" id="GO:0004601">
    <property type="term" value="F:peroxidase activity"/>
    <property type="evidence" value="ECO:0007669"/>
    <property type="project" value="InterPro"/>
</dbReference>
<dbReference type="SUPFAM" id="SSF48113">
    <property type="entry name" value="Heme-dependent peroxidases"/>
    <property type="match status" value="1"/>
</dbReference>
<dbReference type="PROSITE" id="PS50292">
    <property type="entry name" value="PEROXIDASE_3"/>
    <property type="match status" value="1"/>
</dbReference>
<evidence type="ECO:0000313" key="4">
    <source>
        <dbReference type="EMBL" id="MBB4082217.1"/>
    </source>
</evidence>
<name>A0A7W6NPJ5_9CAUL</name>
<dbReference type="InterPro" id="IPR018511">
    <property type="entry name" value="Hemolysin-typ_Ca-bd_CS"/>
</dbReference>
<dbReference type="InterPro" id="IPR010255">
    <property type="entry name" value="Haem_peroxidase_sf"/>
</dbReference>
<dbReference type="PRINTS" id="PR00313">
    <property type="entry name" value="CABNDNGRPT"/>
</dbReference>
<dbReference type="SUPFAM" id="SSF51120">
    <property type="entry name" value="beta-Roll"/>
    <property type="match status" value="5"/>
</dbReference>
<evidence type="ECO:0000256" key="1">
    <source>
        <dbReference type="ARBA" id="ARBA00004613"/>
    </source>
</evidence>
<dbReference type="InterPro" id="IPR019791">
    <property type="entry name" value="Haem_peroxidase_animal"/>
</dbReference>
<gene>
    <name evidence="4" type="ORF">GGR12_001056</name>
</gene>
<dbReference type="PROSITE" id="PS00330">
    <property type="entry name" value="HEMOLYSIN_CALCIUM"/>
    <property type="match status" value="3"/>
</dbReference>
<comment type="subcellular location">
    <subcellularLocation>
        <location evidence="1">Secreted</location>
    </subcellularLocation>
</comment>
<dbReference type="GO" id="GO:0020037">
    <property type="term" value="F:heme binding"/>
    <property type="evidence" value="ECO:0007669"/>
    <property type="project" value="InterPro"/>
</dbReference>
<evidence type="ECO:0000313" key="5">
    <source>
        <dbReference type="Proteomes" id="UP000529946"/>
    </source>
</evidence>
<evidence type="ECO:0000256" key="2">
    <source>
        <dbReference type="ARBA" id="ARBA00022525"/>
    </source>
</evidence>
<dbReference type="Gene3D" id="1.10.640.10">
    <property type="entry name" value="Haem peroxidase domain superfamily, animal type"/>
    <property type="match status" value="1"/>
</dbReference>
<accession>A0A7W6NPJ5</accession>
<dbReference type="GO" id="GO:0005576">
    <property type="term" value="C:extracellular region"/>
    <property type="evidence" value="ECO:0007669"/>
    <property type="project" value="UniProtKB-SubCell"/>
</dbReference>
<sequence>MVTLVRNDLEFILRQIKIAEAHAAGGDLAALVAGYGGNDGLAQAHLLPYGLRTVDGSYNNLLPGRELWGAADQSFPGLFTPTYVNDADGDQMVFGMVDTNGDGIPDTPIVYTNNDYGNSGPNPGTMPGPGSGTVIDADPRLISNLVADQSLNNPAVIMAALQHAGVPGAELMAALADIRALHAAVEAAEGGDPTVLTAAQLELSVALEGYGIQMEGDSVFLPNVSPDEGLSSPYNGWMTIFGQFFDHGLDLVAKGGSGSVYVPLQPDDPLYVPGSHTNFMVLTRVTVDAGPDGRLGTADDGRSPTNLTTPWVDQNQTYGSTASKQVFMREYVAGPDGGPIATGHLLEGSVGGGLATWADIKQQAREVLGINLTDAHVGKIPLIAADAYGNFIPGANGRPQLVIGLGADGQLGTADDVLLEGDPAANGGLGVNIPASTILTGHAFLDDIAHAAGPVVVGGVLQADGDTAVGYSGGYDARGNQTSYDNELLDAHYIAGDGRANENIALTAVHHVFHSEHNRLVEHTKDLALQSGDLAFLNEWLLVDVTTMPTTQAQIDALVWDGERLFQVGRFTNEMEYQHLVFEEFGRKMQPDIDVFVFEPSADINPAIAAEFAHVVYRFGHSMLTEDIARISFDANGNPVQNDISLIQGFLNPIEFANAGDADEAAGAIIRGMSRQTGNEIDEFVTGALRNNLLGLPLDLATINLARGRDVGTPPLNEARARFYEETGDTQLKPYESWADFAVNLKNPASVINFIAAYGTHSSITGASTVDEKRDAATLLVLGGAGAPADRLDFLNASGSYAGGSLGGLNTVDFWIGGLAEKKMPFGGMLGSSFAFVFEMTMENLQEADRFYYLSRVQGLNLLNELENNTFAELARRNTDLDSHDSTALPGDLFSAFQMTILEMDISKQLGADPVHDDPMLAAVSRLVERRDAAGNLINDTTTDAAYIRINSPEHFVVGGTENADTIIAGGGDDALWGYGGDDRIEAGYGVDKVFGGAGDDIITNSGTDIGETDFLHGNAGNDVIHGGSGLALIFGNDGNDFIITGPDGKEAFGGTGTDFILGGDGGDSLLGNEGDDWLEGGARFDVMTGENSEIFFNSRIVGHDVMNGGGSDTDYDGESGDDIMFQAEGIQRSNGMAGFDWAIHKGDAHAANSNLGIPIFETQEAFILRDRFDLVEGLSGWKYNDVLIGRVSPVNSRAELTGTAAIATDDSPLDSYSNDLLQKNVDLIDGLAALVAHRIRIPVVDEDGDPVLDADGNQEMIVINTADASDILLGGGGSDTITGLAGDDIIDGDRWLNVRISVRANNDGTGPELFSVDSMTEIAARMLSGELKPGQLVIVREIIDGDLANTDVDVAVYTDVVENYTFTRNADGSITVSHTGFDEGAGPVDDDDAGEGAVPGPVSDGVDRLFNIERLRFTNGEFDVDQLVNSPATGAPVINDLTPTEGQTLTLNTSSIQDVNGLGAFSYQWQVSTNGGVTWTDILVGANGASFTPTDGILGIGGQVGGLLRAEVSFTDARGNAEVLYSAPTGVVGDNWDAVPVLANTFNGTAGDDIADGTNGILGGLLGANDTLNGNAGDDILSGAGGTDTLNGGAGNDRLDGGAGGSDVAVWAGAVGNFSFGLNGAGQLTVTDRVGAEGIDTLTTIEQLRFAGTTYALVNGTNAGATSNGGTGADIVLGHGGVDTVNGAGGNDVLVGGAGNDTALGGAGNDQIIWSVGDGRDFVDGGANTDTVRIQGDASAETYRIYSRTEALAAGITGLNANTEIVITRNGTNNASVIAELDNIEEIVITGFGGGDTFIPIGTFAGTSLLTSTITIEGSGDDDVVDITGLTSAHRVVFRQNGGNDTVVGTLRPDDVVEAFGPAAAALLETIGSDVLMDGTSDAESYVGGAGNDGLSFEAATRAVHVSLNGGYARDGDSAGDFIASLTSIENVVGSAFADTLVGSAAANVLFGGEGVDTLIGLGGDDFLWGGAGAANTMQGGLGNDIYFVEANDTVLELAGEGTDSILTTRAAWTLKANLENLAFVGTGDFTGVGNELANAMEGGAGNDVLSGRGGVDVLNGGEGVDTASYAAAAAGVTVNLTGSIASNDGDGASDSLIGFENVIGSAFNDVLAGTAGANVLWGGTGYDVLLGFDGDDTLHGGSGAANQLQGGAGNDRYVLTAAGDTIVELAGGGIDNVESLSSYHVLAANVENVTYTGVGNFNGVGNADANVITGGIGNDTLTGKGGDDTLVGGSGNDLAQMQGLAASYSVVAIDGGYRITDSVAGRDGIDTLIGVERVRFSNGQTALLSDLAAAPAAAPTLSAKSASDALVLPAAATAAPDGPEVLPYGLDATAKVAGPEVQPLMEDDPFVLPALSGVSDWSPSVRTVEEYDFSGLNDGLYSRFERMLSLVDDLPSASLNDTHVNSHDDWLI</sequence>
<dbReference type="Pfam" id="PF03098">
    <property type="entry name" value="An_peroxidase"/>
    <property type="match status" value="2"/>
</dbReference>
<keyword evidence="2" id="KW-0964">Secreted</keyword>
<dbReference type="InterPro" id="IPR037120">
    <property type="entry name" value="Haem_peroxidase_sf_animal"/>
</dbReference>
<dbReference type="EMBL" id="JACIDM010000001">
    <property type="protein sequence ID" value="MBB4082217.1"/>
    <property type="molecule type" value="Genomic_DNA"/>
</dbReference>
<dbReference type="Gene3D" id="2.60.40.2700">
    <property type="match status" value="1"/>
</dbReference>
<reference evidence="4 5" key="1">
    <citation type="submission" date="2020-08" db="EMBL/GenBank/DDBJ databases">
        <title>Genomic Encyclopedia of Type Strains, Phase IV (KMG-IV): sequencing the most valuable type-strain genomes for metagenomic binning, comparative biology and taxonomic classification.</title>
        <authorList>
            <person name="Goeker M."/>
        </authorList>
    </citation>
    <scope>NUCLEOTIDE SEQUENCE [LARGE SCALE GENOMIC DNA]</scope>
    <source>
        <strain evidence="4 5">DSM 23960</strain>
    </source>
</reference>
<dbReference type="Pfam" id="PF00353">
    <property type="entry name" value="HemolysinCabind"/>
    <property type="match status" value="10"/>
</dbReference>
<dbReference type="CDD" id="cd09821">
    <property type="entry name" value="An_peroxidase_bacterial_2"/>
    <property type="match status" value="1"/>
</dbReference>